<proteinExistence type="predicted"/>
<sequence>MVLNHKKKWLAAIFFVFVFLVLSVIVCGLRNNTFNADLIVVLGNKVFPDGDPSEALVARLNEAIRIYDDGYAPYILVSGGTGIEGHDESVVMKQYLIDHGIPEKNIINDGKGVNTRATAQNTAIYMNDHHMKCAIVISQYYHIARIKLAFNMAGVKCLGNAAPFYFTWEDFVKVPREMMGYVFYYFRLK</sequence>
<dbReference type="PANTHER" id="PTHR30336">
    <property type="entry name" value="INNER MEMBRANE PROTEIN, PROBABLE PERMEASE"/>
    <property type="match status" value="1"/>
</dbReference>
<organism evidence="2 3">
    <name type="scientific">Commensalibacter oyaizuii</name>
    <dbReference type="NCBI Taxonomy" id="3043873"/>
    <lineage>
        <taxon>Bacteria</taxon>
        <taxon>Pseudomonadati</taxon>
        <taxon>Pseudomonadota</taxon>
        <taxon>Alphaproteobacteria</taxon>
        <taxon>Acetobacterales</taxon>
        <taxon>Acetobacteraceae</taxon>
    </lineage>
</organism>
<dbReference type="EMBL" id="JASBAO010000001">
    <property type="protein sequence ID" value="MDI2090469.1"/>
    <property type="molecule type" value="Genomic_DNA"/>
</dbReference>
<evidence type="ECO:0000259" key="1">
    <source>
        <dbReference type="Pfam" id="PF02698"/>
    </source>
</evidence>
<gene>
    <name evidence="2" type="ORF">QJV27_03585</name>
</gene>
<dbReference type="InterPro" id="IPR051599">
    <property type="entry name" value="Cell_Envelope_Assoc"/>
</dbReference>
<feature type="domain" description="DUF218" evidence="1">
    <location>
        <begin position="37"/>
        <end position="159"/>
    </location>
</feature>
<dbReference type="PANTHER" id="PTHR30336:SF20">
    <property type="entry name" value="DUF218 DOMAIN-CONTAINING PROTEIN"/>
    <property type="match status" value="1"/>
</dbReference>
<dbReference type="InterPro" id="IPR014729">
    <property type="entry name" value="Rossmann-like_a/b/a_fold"/>
</dbReference>
<dbReference type="RefSeq" id="WP_281447607.1">
    <property type="nucleotide sequence ID" value="NZ_JASBAO010000001.1"/>
</dbReference>
<dbReference type="InterPro" id="IPR003848">
    <property type="entry name" value="DUF218"/>
</dbReference>
<accession>A0ABT6Q021</accession>
<comment type="caution">
    <text evidence="2">The sequence shown here is derived from an EMBL/GenBank/DDBJ whole genome shotgun (WGS) entry which is preliminary data.</text>
</comment>
<evidence type="ECO:0000313" key="2">
    <source>
        <dbReference type="EMBL" id="MDI2090469.1"/>
    </source>
</evidence>
<dbReference type="CDD" id="cd06259">
    <property type="entry name" value="YdcF-like"/>
    <property type="match status" value="1"/>
</dbReference>
<keyword evidence="3" id="KW-1185">Reference proteome</keyword>
<dbReference type="Pfam" id="PF02698">
    <property type="entry name" value="DUF218"/>
    <property type="match status" value="1"/>
</dbReference>
<dbReference type="Proteomes" id="UP001431634">
    <property type="component" value="Unassembled WGS sequence"/>
</dbReference>
<dbReference type="Gene3D" id="3.40.50.620">
    <property type="entry name" value="HUPs"/>
    <property type="match status" value="1"/>
</dbReference>
<reference evidence="2" key="1">
    <citation type="submission" date="2023-05" db="EMBL/GenBank/DDBJ databases">
        <title>Whole genome sequence of Commensalibacter sp.</title>
        <authorList>
            <person name="Charoenyingcharoen P."/>
            <person name="Yukphan P."/>
        </authorList>
    </citation>
    <scope>NUCLEOTIDE SEQUENCE</scope>
    <source>
        <strain evidence="2">TBRC 16381</strain>
    </source>
</reference>
<name>A0ABT6Q021_9PROT</name>
<protein>
    <submittedName>
        <fullName evidence="2">YdcF family protein</fullName>
    </submittedName>
</protein>
<evidence type="ECO:0000313" key="3">
    <source>
        <dbReference type="Proteomes" id="UP001431634"/>
    </source>
</evidence>